<organism evidence="1">
    <name type="scientific">Salmonella muenchen</name>
    <dbReference type="NCBI Taxonomy" id="596"/>
    <lineage>
        <taxon>Bacteria</taxon>
        <taxon>Pseudomonadati</taxon>
        <taxon>Pseudomonadota</taxon>
        <taxon>Gammaproteobacteria</taxon>
        <taxon>Enterobacterales</taxon>
        <taxon>Enterobacteriaceae</taxon>
        <taxon>Salmonella</taxon>
    </lineage>
</organism>
<gene>
    <name evidence="1" type="ORF">DTU56_24925</name>
</gene>
<protein>
    <submittedName>
        <fullName evidence="1">Uncharacterized protein</fullName>
    </submittedName>
</protein>
<dbReference type="EMBL" id="AAGUDP010000046">
    <property type="protein sequence ID" value="EBS0566315.1"/>
    <property type="molecule type" value="Genomic_DNA"/>
</dbReference>
<reference evidence="1" key="1">
    <citation type="submission" date="2018-07" db="EMBL/GenBank/DDBJ databases">
        <authorList>
            <person name="Ashton P.M."/>
            <person name="Dallman T."/>
            <person name="Nair S."/>
            <person name="De Pinna E."/>
            <person name="Peters T."/>
            <person name="Grant K."/>
        </authorList>
    </citation>
    <scope>NUCLEOTIDE SEQUENCE</scope>
    <source>
        <strain evidence="1">142535</strain>
    </source>
</reference>
<dbReference type="AlphaFoldDB" id="A0A5U8XWW8"/>
<evidence type="ECO:0000313" key="1">
    <source>
        <dbReference type="EMBL" id="EBS0566315.1"/>
    </source>
</evidence>
<comment type="caution">
    <text evidence="1">The sequence shown here is derived from an EMBL/GenBank/DDBJ whole genome shotgun (WGS) entry which is preliminary data.</text>
</comment>
<accession>A0A5U8XWW8</accession>
<proteinExistence type="predicted"/>
<sequence>MNTIICMQSPMITRLVRMLDEHLSAQDIPPCMDSRSQFLTRACKIDFTTIHPVRSLFDDNRELFNAYLDFSQAVIDSWDQPPSVRSIEVISVNEVNAKLAMEFY</sequence>
<name>A0A5U8XWW8_SALMU</name>